<evidence type="ECO:0000313" key="4">
    <source>
        <dbReference type="Proteomes" id="UP000030147"/>
    </source>
</evidence>
<dbReference type="PROSITE" id="PS50002">
    <property type="entry name" value="SH3"/>
    <property type="match status" value="1"/>
</dbReference>
<dbReference type="PIRSF" id="PIRSF034961">
    <property type="entry name" value="UCP034961_SH3_2"/>
    <property type="match status" value="1"/>
</dbReference>
<evidence type="ECO:0000259" key="2">
    <source>
        <dbReference type="PROSITE" id="PS50002"/>
    </source>
</evidence>
<feature type="domain" description="SH3" evidence="2">
    <location>
        <begin position="62"/>
        <end position="119"/>
    </location>
</feature>
<dbReference type="STRING" id="1385514.N782_14300"/>
<evidence type="ECO:0000256" key="1">
    <source>
        <dbReference type="ARBA" id="ARBA00022443"/>
    </source>
</evidence>
<dbReference type="RefSeq" id="WP_036821093.1">
    <property type="nucleotide sequence ID" value="NZ_AVBF01000039.1"/>
</dbReference>
<dbReference type="EMBL" id="AVBF01000039">
    <property type="protein sequence ID" value="KGP72047.1"/>
    <property type="molecule type" value="Genomic_DNA"/>
</dbReference>
<dbReference type="Pfam" id="PF00018">
    <property type="entry name" value="SH3_1"/>
    <property type="match status" value="1"/>
</dbReference>
<reference evidence="3 4" key="1">
    <citation type="journal article" date="2015" name="Stand. Genomic Sci.">
        <title>High quality draft genome sequence of the moderately halophilic bacterium Pontibacillus yanchengensis Y32(T) and comparison among Pontibacillus genomes.</title>
        <authorList>
            <person name="Huang J."/>
            <person name="Qiao Z.X."/>
            <person name="Tang J.W."/>
            <person name="Wang G."/>
        </authorList>
    </citation>
    <scope>NUCLEOTIDE SEQUENCE [LARGE SCALE GENOMIC DNA]</scope>
    <source>
        <strain evidence="3 4">Y32</strain>
    </source>
</reference>
<dbReference type="Gene3D" id="2.30.30.40">
    <property type="entry name" value="SH3 Domains"/>
    <property type="match status" value="1"/>
</dbReference>
<accession>A0A0A2T8B6</accession>
<dbReference type="InterPro" id="IPR036028">
    <property type="entry name" value="SH3-like_dom_sf"/>
</dbReference>
<evidence type="ECO:0000313" key="3">
    <source>
        <dbReference type="EMBL" id="KGP72047.1"/>
    </source>
</evidence>
<dbReference type="Proteomes" id="UP000030147">
    <property type="component" value="Unassembled WGS sequence"/>
</dbReference>
<organism evidence="3 4">
    <name type="scientific">Pontibacillus yanchengensis Y32</name>
    <dbReference type="NCBI Taxonomy" id="1385514"/>
    <lineage>
        <taxon>Bacteria</taxon>
        <taxon>Bacillati</taxon>
        <taxon>Bacillota</taxon>
        <taxon>Bacilli</taxon>
        <taxon>Bacillales</taxon>
        <taxon>Bacillaceae</taxon>
        <taxon>Pontibacillus</taxon>
    </lineage>
</organism>
<dbReference type="InterPro" id="IPR001452">
    <property type="entry name" value="SH3_domain"/>
</dbReference>
<dbReference type="Pfam" id="PF07653">
    <property type="entry name" value="SH3_2"/>
    <property type="match status" value="1"/>
</dbReference>
<dbReference type="SMART" id="SM00326">
    <property type="entry name" value="SH3"/>
    <property type="match status" value="2"/>
</dbReference>
<keyword evidence="4" id="KW-1185">Reference proteome</keyword>
<name>A0A0A2T8B6_9BACI</name>
<keyword evidence="1" id="KW-0728">SH3 domain</keyword>
<dbReference type="InterPro" id="IPR014593">
    <property type="entry name" value="UCP034961_SH3_2"/>
</dbReference>
<dbReference type="SUPFAM" id="SSF50044">
    <property type="entry name" value="SH3-domain"/>
    <property type="match status" value="2"/>
</dbReference>
<gene>
    <name evidence="3" type="ORF">N782_14300</name>
</gene>
<comment type="caution">
    <text evidence="3">The sequence shown here is derived from an EMBL/GenBank/DDBJ whole genome shotgun (WGS) entry which is preliminary data.</text>
</comment>
<dbReference type="OrthoDB" id="1030757at2"/>
<dbReference type="AlphaFoldDB" id="A0A0A2T8B6"/>
<dbReference type="eggNOG" id="ENOG503302Y">
    <property type="taxonomic scope" value="Bacteria"/>
</dbReference>
<protein>
    <recommendedName>
        <fullName evidence="2">SH3 domain-containing protein</fullName>
    </recommendedName>
</protein>
<sequence length="119" mass="14107">MIFEVIKEHQSSQQEPIQLKVGDHVSFTDRLSGPEGWERWIYCYSDETKLEGWVPEQIIYKFKENQGVLMRDYVAKELDVKVGDKFQLIEELNGWIRGRLISSNEEGWLPKDYIEPSRE</sequence>
<proteinExistence type="predicted"/>